<dbReference type="InterPro" id="IPR018528">
    <property type="entry name" value="Preph_deHydtase_CS"/>
</dbReference>
<accession>A0A645E932</accession>
<dbReference type="PROSITE" id="PS00857">
    <property type="entry name" value="PREPHENATE_DEHYDR_1"/>
    <property type="match status" value="1"/>
</dbReference>
<dbReference type="CDD" id="cd04905">
    <property type="entry name" value="ACT_CM-PDT"/>
    <property type="match status" value="1"/>
</dbReference>
<dbReference type="InterPro" id="IPR045865">
    <property type="entry name" value="ACT-like_dom_sf"/>
</dbReference>
<dbReference type="SUPFAM" id="SSF55021">
    <property type="entry name" value="ACT-like"/>
    <property type="match status" value="1"/>
</dbReference>
<comment type="pathway">
    <text evidence="5">Amino-acid biosynthesis.</text>
</comment>
<keyword evidence="2" id="KW-0057">Aromatic amino acid biosynthesis</keyword>
<dbReference type="SUPFAM" id="SSF53850">
    <property type="entry name" value="Periplasmic binding protein-like II"/>
    <property type="match status" value="1"/>
</dbReference>
<keyword evidence="1" id="KW-0028">Amino-acid biosynthesis</keyword>
<protein>
    <submittedName>
        <fullName evidence="8">p-protein</fullName>
    </submittedName>
</protein>
<dbReference type="Pfam" id="PF01842">
    <property type="entry name" value="ACT"/>
    <property type="match status" value="1"/>
</dbReference>
<comment type="caution">
    <text evidence="8">The sequence shown here is derived from an EMBL/GenBank/DDBJ whole genome shotgun (WGS) entry which is preliminary data.</text>
</comment>
<sequence>MRATTLHIRHELLAKPGTKISEITEIYSHEQAIGQCSRYLTGLNGKVKITPCANTAIAAKMVAEGINPHAAAISSHPCAELYGLSVLKDDIQDSDNNYTRFICIAKNPVIYAGANRISLILDCKNEPGALNAILSKISAYGVNTSKLESCPVTGRNFEFIFFFDLDASVREPGVLALLEELERTSESFTFLGNYSVV</sequence>
<dbReference type="GO" id="GO:0004664">
    <property type="term" value="F:prephenate dehydratase activity"/>
    <property type="evidence" value="ECO:0007669"/>
    <property type="project" value="InterPro"/>
</dbReference>
<dbReference type="PROSITE" id="PS51671">
    <property type="entry name" value="ACT"/>
    <property type="match status" value="1"/>
</dbReference>
<dbReference type="InterPro" id="IPR001086">
    <property type="entry name" value="Preph_deHydtase"/>
</dbReference>
<gene>
    <name evidence="8" type="primary">pheA_31</name>
    <name evidence="8" type="ORF">SDC9_144325</name>
</gene>
<dbReference type="PROSITE" id="PS51171">
    <property type="entry name" value="PREPHENATE_DEHYDR_3"/>
    <property type="match status" value="1"/>
</dbReference>
<dbReference type="InterPro" id="IPR002912">
    <property type="entry name" value="ACT_dom"/>
</dbReference>
<dbReference type="AlphaFoldDB" id="A0A645E932"/>
<keyword evidence="4" id="KW-0456">Lyase</keyword>
<keyword evidence="3" id="KW-0584">Phenylalanine biosynthesis</keyword>
<feature type="domain" description="ACT" evidence="7">
    <location>
        <begin position="118"/>
        <end position="195"/>
    </location>
</feature>
<evidence type="ECO:0000256" key="3">
    <source>
        <dbReference type="ARBA" id="ARBA00023222"/>
    </source>
</evidence>
<evidence type="ECO:0000256" key="1">
    <source>
        <dbReference type="ARBA" id="ARBA00022605"/>
    </source>
</evidence>
<name>A0A645E932_9ZZZZ</name>
<dbReference type="Gene3D" id="3.40.190.10">
    <property type="entry name" value="Periplasmic binding protein-like II"/>
    <property type="match status" value="2"/>
</dbReference>
<organism evidence="8">
    <name type="scientific">bioreactor metagenome</name>
    <dbReference type="NCBI Taxonomy" id="1076179"/>
    <lineage>
        <taxon>unclassified sequences</taxon>
        <taxon>metagenomes</taxon>
        <taxon>ecological metagenomes</taxon>
    </lineage>
</organism>
<evidence type="ECO:0000256" key="5">
    <source>
        <dbReference type="ARBA" id="ARBA00029440"/>
    </source>
</evidence>
<dbReference type="PANTHER" id="PTHR21022:SF19">
    <property type="entry name" value="PREPHENATE DEHYDRATASE-RELATED"/>
    <property type="match status" value="1"/>
</dbReference>
<proteinExistence type="predicted"/>
<evidence type="ECO:0000259" key="6">
    <source>
        <dbReference type="PROSITE" id="PS51171"/>
    </source>
</evidence>
<evidence type="ECO:0000313" key="8">
    <source>
        <dbReference type="EMBL" id="MPM97152.1"/>
    </source>
</evidence>
<dbReference type="GO" id="GO:0009094">
    <property type="term" value="P:L-phenylalanine biosynthetic process"/>
    <property type="evidence" value="ECO:0007669"/>
    <property type="project" value="UniProtKB-KW"/>
</dbReference>
<reference evidence="8" key="1">
    <citation type="submission" date="2019-08" db="EMBL/GenBank/DDBJ databases">
        <authorList>
            <person name="Kucharzyk K."/>
            <person name="Murdoch R.W."/>
            <person name="Higgins S."/>
            <person name="Loffler F."/>
        </authorList>
    </citation>
    <scope>NUCLEOTIDE SEQUENCE</scope>
</reference>
<dbReference type="Pfam" id="PF00800">
    <property type="entry name" value="PDT"/>
    <property type="match status" value="1"/>
</dbReference>
<evidence type="ECO:0000256" key="4">
    <source>
        <dbReference type="ARBA" id="ARBA00023239"/>
    </source>
</evidence>
<evidence type="ECO:0000256" key="2">
    <source>
        <dbReference type="ARBA" id="ARBA00023141"/>
    </source>
</evidence>
<dbReference type="PANTHER" id="PTHR21022">
    <property type="entry name" value="PREPHENATE DEHYDRATASE P PROTEIN"/>
    <property type="match status" value="1"/>
</dbReference>
<dbReference type="EMBL" id="VSSQ01043462">
    <property type="protein sequence ID" value="MPM97152.1"/>
    <property type="molecule type" value="Genomic_DNA"/>
</dbReference>
<dbReference type="CDD" id="cd13631">
    <property type="entry name" value="PBP2_Ct-PDT_like"/>
    <property type="match status" value="1"/>
</dbReference>
<dbReference type="Gene3D" id="3.30.70.260">
    <property type="match status" value="1"/>
</dbReference>
<dbReference type="GO" id="GO:0005737">
    <property type="term" value="C:cytoplasm"/>
    <property type="evidence" value="ECO:0007669"/>
    <property type="project" value="TreeGrafter"/>
</dbReference>
<evidence type="ECO:0000259" key="7">
    <source>
        <dbReference type="PROSITE" id="PS51671"/>
    </source>
</evidence>
<feature type="domain" description="Prephenate dehydratase" evidence="6">
    <location>
        <begin position="1"/>
        <end position="106"/>
    </location>
</feature>